<keyword evidence="2" id="KW-0560">Oxidoreductase</keyword>
<dbReference type="AlphaFoldDB" id="A0A1G4P9V1"/>
<evidence type="ECO:0000256" key="1">
    <source>
        <dbReference type="ARBA" id="ARBA00006484"/>
    </source>
</evidence>
<comment type="similarity">
    <text evidence="1 3">Belongs to the short-chain dehydrogenases/reductases (SDR) family.</text>
</comment>
<gene>
    <name evidence="4" type="ORF">SAMN02927900_00185</name>
</gene>
<name>A0A1G4P9V1_9HYPH</name>
<proteinExistence type="inferred from homology"/>
<dbReference type="PANTHER" id="PTHR43639:SF1">
    <property type="entry name" value="SHORT-CHAIN DEHYDROGENASE_REDUCTASE FAMILY PROTEIN"/>
    <property type="match status" value="1"/>
</dbReference>
<reference evidence="4 5" key="1">
    <citation type="submission" date="2016-10" db="EMBL/GenBank/DDBJ databases">
        <authorList>
            <person name="de Groot N.N."/>
        </authorList>
    </citation>
    <scope>NUCLEOTIDE SEQUENCE [LARGE SCALE GENOMIC DNA]</scope>
    <source>
        <strain evidence="4 5">CGMCC 1.3401</strain>
    </source>
</reference>
<dbReference type="Pfam" id="PF00106">
    <property type="entry name" value="adh_short"/>
    <property type="match status" value="1"/>
</dbReference>
<dbReference type="PANTHER" id="PTHR43639">
    <property type="entry name" value="OXIDOREDUCTASE, SHORT-CHAIN DEHYDROGENASE/REDUCTASE FAMILY (AFU_ORTHOLOGUE AFUA_5G02870)"/>
    <property type="match status" value="1"/>
</dbReference>
<dbReference type="SUPFAM" id="SSF51735">
    <property type="entry name" value="NAD(P)-binding Rossmann-fold domains"/>
    <property type="match status" value="1"/>
</dbReference>
<organism evidence="4 5">
    <name type="scientific">Rhizobium mongolense subsp. loessense</name>
    <dbReference type="NCBI Taxonomy" id="158890"/>
    <lineage>
        <taxon>Bacteria</taxon>
        <taxon>Pseudomonadati</taxon>
        <taxon>Pseudomonadota</taxon>
        <taxon>Alphaproteobacteria</taxon>
        <taxon>Hyphomicrobiales</taxon>
        <taxon>Rhizobiaceae</taxon>
        <taxon>Rhizobium/Agrobacterium group</taxon>
        <taxon>Rhizobium</taxon>
    </lineage>
</organism>
<dbReference type="PRINTS" id="PR00080">
    <property type="entry name" value="SDRFAMILY"/>
</dbReference>
<dbReference type="GO" id="GO:0016491">
    <property type="term" value="F:oxidoreductase activity"/>
    <property type="evidence" value="ECO:0007669"/>
    <property type="project" value="UniProtKB-KW"/>
</dbReference>
<dbReference type="Proteomes" id="UP000199542">
    <property type="component" value="Unassembled WGS sequence"/>
</dbReference>
<accession>A0A1G4P9V1</accession>
<dbReference type="Gene3D" id="3.40.50.720">
    <property type="entry name" value="NAD(P)-binding Rossmann-like Domain"/>
    <property type="match status" value="1"/>
</dbReference>
<dbReference type="InterPro" id="IPR002347">
    <property type="entry name" value="SDR_fam"/>
</dbReference>
<dbReference type="PRINTS" id="PR00081">
    <property type="entry name" value="GDHRDH"/>
</dbReference>
<protein>
    <submittedName>
        <fullName evidence="4">NAD(P)-dependent dehydrogenase, short-chain alcohol dehydrogenase family</fullName>
    </submittedName>
</protein>
<sequence>MTPYLYSLCPPLYRSALRLAGPEGTLLNEKRLRAALITGAAKRIGRAIVEDLARNGFSVAIHANSSIDEAEAVAAKLRQEGKHAVAVKGDLTKTNETEALIKRAADLLGPIDLLVNNASIFREDSVRKMDAGVWDEHFAVHVRAPSILAAQFAAQLPETSTGLIVNVIDQRVWALRPSFYSYTLSKSALWTATQTMAQALAPKIRVNAIGPGPSIPSERQLQEDFQAQVAALILKQGPALEEFGRTIRFLFETPSITGQMIALDGGQHLAWQTPDVLEIKE</sequence>
<dbReference type="InterPro" id="IPR036291">
    <property type="entry name" value="NAD(P)-bd_dom_sf"/>
</dbReference>
<evidence type="ECO:0000256" key="3">
    <source>
        <dbReference type="RuleBase" id="RU000363"/>
    </source>
</evidence>
<evidence type="ECO:0000313" key="5">
    <source>
        <dbReference type="Proteomes" id="UP000199542"/>
    </source>
</evidence>
<evidence type="ECO:0000313" key="4">
    <source>
        <dbReference type="EMBL" id="SCW28859.1"/>
    </source>
</evidence>
<evidence type="ECO:0000256" key="2">
    <source>
        <dbReference type="ARBA" id="ARBA00023002"/>
    </source>
</evidence>
<dbReference type="EMBL" id="FMTM01000001">
    <property type="protein sequence ID" value="SCW28859.1"/>
    <property type="molecule type" value="Genomic_DNA"/>
</dbReference>
<dbReference type="NCBIfam" id="NF006597">
    <property type="entry name" value="PRK09134.1"/>
    <property type="match status" value="1"/>
</dbReference>